<comment type="caution">
    <text evidence="4">The sequence shown here is derived from an EMBL/GenBank/DDBJ whole genome shotgun (WGS) entry which is preliminary data.</text>
</comment>
<keyword evidence="2" id="KW-0472">Membrane</keyword>
<keyword evidence="2" id="KW-1133">Transmembrane helix</keyword>
<evidence type="ECO:0000256" key="3">
    <source>
        <dbReference type="SAM" id="SignalP"/>
    </source>
</evidence>
<evidence type="ECO:0000313" key="5">
    <source>
        <dbReference type="Proteomes" id="UP001500503"/>
    </source>
</evidence>
<protein>
    <submittedName>
        <fullName evidence="4">Uncharacterized protein</fullName>
    </submittedName>
</protein>
<feature type="chain" id="PRO_5046104998" evidence="3">
    <location>
        <begin position="32"/>
        <end position="145"/>
    </location>
</feature>
<organism evidence="4 5">
    <name type="scientific">Actinoallomurus oryzae</name>
    <dbReference type="NCBI Taxonomy" id="502180"/>
    <lineage>
        <taxon>Bacteria</taxon>
        <taxon>Bacillati</taxon>
        <taxon>Actinomycetota</taxon>
        <taxon>Actinomycetes</taxon>
        <taxon>Streptosporangiales</taxon>
        <taxon>Thermomonosporaceae</taxon>
        <taxon>Actinoallomurus</taxon>
    </lineage>
</organism>
<dbReference type="EMBL" id="BAABHF010000026">
    <property type="protein sequence ID" value="GAA4501635.1"/>
    <property type="molecule type" value="Genomic_DNA"/>
</dbReference>
<keyword evidence="3" id="KW-0732">Signal</keyword>
<proteinExistence type="predicted"/>
<dbReference type="PROSITE" id="PS51257">
    <property type="entry name" value="PROKAR_LIPOPROTEIN"/>
    <property type="match status" value="1"/>
</dbReference>
<feature type="region of interest" description="Disordered" evidence="1">
    <location>
        <begin position="84"/>
        <end position="115"/>
    </location>
</feature>
<dbReference type="Proteomes" id="UP001500503">
    <property type="component" value="Unassembled WGS sequence"/>
</dbReference>
<gene>
    <name evidence="4" type="ORF">GCM10023191_052010</name>
</gene>
<evidence type="ECO:0000313" key="4">
    <source>
        <dbReference type="EMBL" id="GAA4501635.1"/>
    </source>
</evidence>
<name>A0ABP8QE67_9ACTN</name>
<evidence type="ECO:0000256" key="2">
    <source>
        <dbReference type="SAM" id="Phobius"/>
    </source>
</evidence>
<feature type="signal peptide" evidence="3">
    <location>
        <begin position="1"/>
        <end position="31"/>
    </location>
</feature>
<dbReference type="RefSeq" id="WP_345468350.1">
    <property type="nucleotide sequence ID" value="NZ_BAABHF010000026.1"/>
</dbReference>
<keyword evidence="2" id="KW-0812">Transmembrane</keyword>
<reference evidence="5" key="1">
    <citation type="journal article" date="2019" name="Int. J. Syst. Evol. Microbiol.">
        <title>The Global Catalogue of Microorganisms (GCM) 10K type strain sequencing project: providing services to taxonomists for standard genome sequencing and annotation.</title>
        <authorList>
            <consortium name="The Broad Institute Genomics Platform"/>
            <consortium name="The Broad Institute Genome Sequencing Center for Infectious Disease"/>
            <person name="Wu L."/>
            <person name="Ma J."/>
        </authorList>
    </citation>
    <scope>NUCLEOTIDE SEQUENCE [LARGE SCALE GENOMIC DNA]</scope>
    <source>
        <strain evidence="5">JCM 17933</strain>
    </source>
</reference>
<accession>A0ABP8QE67</accession>
<evidence type="ECO:0000256" key="1">
    <source>
        <dbReference type="SAM" id="MobiDB-lite"/>
    </source>
</evidence>
<keyword evidence="5" id="KW-1185">Reference proteome</keyword>
<feature type="transmembrane region" description="Helical" evidence="2">
    <location>
        <begin position="61"/>
        <end position="83"/>
    </location>
</feature>
<sequence length="145" mass="14409">MTAPRRAAGVAAGAFLLACLVLPLSAPPASACNVGYVYKPTMSLNKPHMGLRKPCSTRTSMAGVAMVVMLTAGALAAAGVLALRKGERTTRRPAPPPAPGPGRFGRPAAGPPPALAGYLRATGLLAAAPPYPGPYPAGGGHGAHP</sequence>